<gene>
    <name evidence="1" type="ORF">AMECASPLE_022550</name>
</gene>
<reference evidence="1 2" key="1">
    <citation type="submission" date="2021-06" db="EMBL/GenBank/DDBJ databases">
        <authorList>
            <person name="Palmer J.M."/>
        </authorList>
    </citation>
    <scope>NUCLEOTIDE SEQUENCE [LARGE SCALE GENOMIC DNA]</scope>
    <source>
        <strain evidence="1 2">AS_MEX2019</strain>
        <tissue evidence="1">Muscle</tissue>
    </source>
</reference>
<dbReference type="Proteomes" id="UP001469553">
    <property type="component" value="Unassembled WGS sequence"/>
</dbReference>
<comment type="caution">
    <text evidence="1">The sequence shown here is derived from an EMBL/GenBank/DDBJ whole genome shotgun (WGS) entry which is preliminary data.</text>
</comment>
<name>A0ABV0Z2S3_9TELE</name>
<accession>A0ABV0Z2S3</accession>
<evidence type="ECO:0000313" key="1">
    <source>
        <dbReference type="EMBL" id="MEQ2300169.1"/>
    </source>
</evidence>
<organism evidence="1 2">
    <name type="scientific">Ameca splendens</name>
    <dbReference type="NCBI Taxonomy" id="208324"/>
    <lineage>
        <taxon>Eukaryota</taxon>
        <taxon>Metazoa</taxon>
        <taxon>Chordata</taxon>
        <taxon>Craniata</taxon>
        <taxon>Vertebrata</taxon>
        <taxon>Euteleostomi</taxon>
        <taxon>Actinopterygii</taxon>
        <taxon>Neopterygii</taxon>
        <taxon>Teleostei</taxon>
        <taxon>Neoteleostei</taxon>
        <taxon>Acanthomorphata</taxon>
        <taxon>Ovalentaria</taxon>
        <taxon>Atherinomorphae</taxon>
        <taxon>Cyprinodontiformes</taxon>
        <taxon>Goodeidae</taxon>
        <taxon>Ameca</taxon>
    </lineage>
</organism>
<proteinExistence type="predicted"/>
<dbReference type="EMBL" id="JAHRIP010049043">
    <property type="protein sequence ID" value="MEQ2300169.1"/>
    <property type="molecule type" value="Genomic_DNA"/>
</dbReference>
<sequence length="108" mass="12406">PAETGEFLSKRIRVSTLADITKVVENSSRESRLNIPQLIYQHFSFDANRPGVVQARNHSDQSLLAFSCCVTRKFYPLSPLFLPCVHLDWPWTDRLIFIQRSGLSVLMK</sequence>
<feature type="non-terminal residue" evidence="1">
    <location>
        <position position="1"/>
    </location>
</feature>
<keyword evidence="2" id="KW-1185">Reference proteome</keyword>
<evidence type="ECO:0000313" key="2">
    <source>
        <dbReference type="Proteomes" id="UP001469553"/>
    </source>
</evidence>
<protein>
    <submittedName>
        <fullName evidence="1">Uncharacterized protein</fullName>
    </submittedName>
</protein>